<proteinExistence type="predicted"/>
<keyword evidence="3" id="KW-1185">Reference proteome</keyword>
<name>A0ABX0TBH9_9MICO</name>
<keyword evidence="1" id="KW-1133">Transmembrane helix</keyword>
<keyword evidence="1" id="KW-0812">Transmembrane</keyword>
<feature type="transmembrane region" description="Helical" evidence="1">
    <location>
        <begin position="100"/>
        <end position="119"/>
    </location>
</feature>
<dbReference type="Proteomes" id="UP001318300">
    <property type="component" value="Unassembled WGS sequence"/>
</dbReference>
<accession>A0ABX0TBH9</accession>
<dbReference type="RefSeq" id="WP_166781240.1">
    <property type="nucleotide sequence ID" value="NZ_JAAOYO010000004.1"/>
</dbReference>
<dbReference type="EMBL" id="JAAOYO010000004">
    <property type="protein sequence ID" value="NII42263.1"/>
    <property type="molecule type" value="Genomic_DNA"/>
</dbReference>
<evidence type="ECO:0000256" key="1">
    <source>
        <dbReference type="SAM" id="Phobius"/>
    </source>
</evidence>
<protein>
    <recommendedName>
        <fullName evidence="4">DUF3040 domain-containing protein</fullName>
    </recommendedName>
</protein>
<evidence type="ECO:0000313" key="3">
    <source>
        <dbReference type="Proteomes" id="UP001318300"/>
    </source>
</evidence>
<organism evidence="2 3">
    <name type="scientific">Curtobacterium salicis</name>
    <dbReference type="NCBI Taxonomy" id="1779862"/>
    <lineage>
        <taxon>Bacteria</taxon>
        <taxon>Bacillati</taxon>
        <taxon>Actinomycetota</taxon>
        <taxon>Actinomycetes</taxon>
        <taxon>Micrococcales</taxon>
        <taxon>Microbacteriaceae</taxon>
        <taxon>Curtobacterium</taxon>
    </lineage>
</organism>
<sequence length="125" mass="13530">MPAAGRKLAALIRSEELIFDHDGHIWRVHSTAQVHDQVVLTIRNELGERSVVEVPLDATLPVPITGTTEGQRTFLRGAPWFLFAIVVALISWVVEVPIAGGLLLLVVVSVLIGAVAMLTPPRGVR</sequence>
<evidence type="ECO:0008006" key="4">
    <source>
        <dbReference type="Google" id="ProtNLM"/>
    </source>
</evidence>
<keyword evidence="1" id="KW-0472">Membrane</keyword>
<reference evidence="2 3" key="1">
    <citation type="submission" date="2020-03" db="EMBL/GenBank/DDBJ databases">
        <title>Above-ground endophytic microbial communities from plants in different locations in the United States.</title>
        <authorList>
            <person name="Frank C."/>
        </authorList>
    </citation>
    <scope>NUCLEOTIDE SEQUENCE [LARGE SCALE GENOMIC DNA]</scope>
    <source>
        <strain evidence="2 3">WW7</strain>
    </source>
</reference>
<feature type="transmembrane region" description="Helical" evidence="1">
    <location>
        <begin position="77"/>
        <end position="94"/>
    </location>
</feature>
<gene>
    <name evidence="2" type="ORF">E9228_002921</name>
</gene>
<comment type="caution">
    <text evidence="2">The sequence shown here is derived from an EMBL/GenBank/DDBJ whole genome shotgun (WGS) entry which is preliminary data.</text>
</comment>
<evidence type="ECO:0000313" key="2">
    <source>
        <dbReference type="EMBL" id="NII42263.1"/>
    </source>
</evidence>